<dbReference type="Proteomes" id="UP000765509">
    <property type="component" value="Unassembled WGS sequence"/>
</dbReference>
<proteinExistence type="predicted"/>
<reference evidence="1" key="1">
    <citation type="submission" date="2021-03" db="EMBL/GenBank/DDBJ databases">
        <title>Draft genome sequence of rust myrtle Austropuccinia psidii MF-1, a brazilian biotype.</title>
        <authorList>
            <person name="Quecine M.C."/>
            <person name="Pachon D.M.R."/>
            <person name="Bonatelli M.L."/>
            <person name="Correr F.H."/>
            <person name="Franceschini L.M."/>
            <person name="Leite T.F."/>
            <person name="Margarido G.R.A."/>
            <person name="Almeida C.A."/>
            <person name="Ferrarezi J.A."/>
            <person name="Labate C.A."/>
        </authorList>
    </citation>
    <scope>NUCLEOTIDE SEQUENCE</scope>
    <source>
        <strain evidence="1">MF-1</strain>
    </source>
</reference>
<gene>
    <name evidence="1" type="ORF">O181_045167</name>
</gene>
<organism evidence="1 2">
    <name type="scientific">Austropuccinia psidii MF-1</name>
    <dbReference type="NCBI Taxonomy" id="1389203"/>
    <lineage>
        <taxon>Eukaryota</taxon>
        <taxon>Fungi</taxon>
        <taxon>Dikarya</taxon>
        <taxon>Basidiomycota</taxon>
        <taxon>Pucciniomycotina</taxon>
        <taxon>Pucciniomycetes</taxon>
        <taxon>Pucciniales</taxon>
        <taxon>Sphaerophragmiaceae</taxon>
        <taxon>Austropuccinia</taxon>
    </lineage>
</organism>
<name>A0A9Q3HIH1_9BASI</name>
<evidence type="ECO:0000313" key="2">
    <source>
        <dbReference type="Proteomes" id="UP000765509"/>
    </source>
</evidence>
<protein>
    <submittedName>
        <fullName evidence="1">Uncharacterized protein</fullName>
    </submittedName>
</protein>
<accession>A0A9Q3HIH1</accession>
<dbReference type="AlphaFoldDB" id="A0A9Q3HIH1"/>
<sequence>MGPEKTEEFLRGWTPISYKGQVQQIKAWLKAKAFYQRTKRRSWPKERTTALWKLSNPPQARIGLKKCKKMTSRPQRAIRRERQNTCGTILTHRITEFQITQRQPWPMYSIWQEL</sequence>
<dbReference type="EMBL" id="AVOT02018514">
    <property type="protein sequence ID" value="MBW0505452.1"/>
    <property type="molecule type" value="Genomic_DNA"/>
</dbReference>
<evidence type="ECO:0000313" key="1">
    <source>
        <dbReference type="EMBL" id="MBW0505452.1"/>
    </source>
</evidence>
<keyword evidence="2" id="KW-1185">Reference proteome</keyword>
<comment type="caution">
    <text evidence="1">The sequence shown here is derived from an EMBL/GenBank/DDBJ whole genome shotgun (WGS) entry which is preliminary data.</text>
</comment>